<protein>
    <recommendedName>
        <fullName evidence="3">Glycosyl transferase CAP10 domain-containing protein</fullName>
    </recommendedName>
</protein>
<organism evidence="4 5">
    <name type="scientific">Leucosporidium creatinivorum</name>
    <dbReference type="NCBI Taxonomy" id="106004"/>
    <lineage>
        <taxon>Eukaryota</taxon>
        <taxon>Fungi</taxon>
        <taxon>Dikarya</taxon>
        <taxon>Basidiomycota</taxon>
        <taxon>Pucciniomycotina</taxon>
        <taxon>Microbotryomycetes</taxon>
        <taxon>Leucosporidiales</taxon>
        <taxon>Leucosporidium</taxon>
    </lineage>
</organism>
<comment type="caution">
    <text evidence="4">The sequence shown here is derived from an EMBL/GenBank/DDBJ whole genome shotgun (WGS) entry which is preliminary data.</text>
</comment>
<comment type="similarity">
    <text evidence="1">Belongs to the glycosyltransferase 90 family.</text>
</comment>
<dbReference type="EMBL" id="MCGR01000059">
    <property type="protein sequence ID" value="ORY68078.1"/>
    <property type="molecule type" value="Genomic_DNA"/>
</dbReference>
<accession>A0A1Y2E930</accession>
<dbReference type="AlphaFoldDB" id="A0A1Y2E930"/>
<dbReference type="SMART" id="SM00672">
    <property type="entry name" value="CAP10"/>
    <property type="match status" value="1"/>
</dbReference>
<dbReference type="PANTHER" id="PTHR12203:SF35">
    <property type="entry name" value="PROTEIN O-GLUCOSYLTRANSFERASE 1"/>
    <property type="match status" value="1"/>
</dbReference>
<dbReference type="InterPro" id="IPR051091">
    <property type="entry name" value="O-Glucosyltr/Glycosyltrsf_90"/>
</dbReference>
<proteinExistence type="inferred from homology"/>
<keyword evidence="2" id="KW-0808">Transferase</keyword>
<dbReference type="PANTHER" id="PTHR12203">
    <property type="entry name" value="KDEL LYS-ASP-GLU-LEU CONTAINING - RELATED"/>
    <property type="match status" value="1"/>
</dbReference>
<dbReference type="OrthoDB" id="202415at2759"/>
<evidence type="ECO:0000313" key="5">
    <source>
        <dbReference type="Proteomes" id="UP000193467"/>
    </source>
</evidence>
<feature type="non-terminal residue" evidence="4">
    <location>
        <position position="1"/>
    </location>
</feature>
<dbReference type="InParanoid" id="A0A1Y2E930"/>
<dbReference type="GO" id="GO:0016740">
    <property type="term" value="F:transferase activity"/>
    <property type="evidence" value="ECO:0007669"/>
    <property type="project" value="UniProtKB-KW"/>
</dbReference>
<reference evidence="4 5" key="1">
    <citation type="submission" date="2016-07" db="EMBL/GenBank/DDBJ databases">
        <title>Pervasive Adenine N6-methylation of Active Genes in Fungi.</title>
        <authorList>
            <consortium name="DOE Joint Genome Institute"/>
            <person name="Mondo S.J."/>
            <person name="Dannebaum R.O."/>
            <person name="Kuo R.C."/>
            <person name="Labutti K."/>
            <person name="Haridas S."/>
            <person name="Kuo A."/>
            <person name="Salamov A."/>
            <person name="Ahrendt S.R."/>
            <person name="Lipzen A."/>
            <person name="Sullivan W."/>
            <person name="Andreopoulos W.B."/>
            <person name="Clum A."/>
            <person name="Lindquist E."/>
            <person name="Daum C."/>
            <person name="Ramamoorthy G.K."/>
            <person name="Gryganskyi A."/>
            <person name="Culley D."/>
            <person name="Magnuson J.K."/>
            <person name="James T.Y."/>
            <person name="O'Malley M.A."/>
            <person name="Stajich J.E."/>
            <person name="Spatafora J.W."/>
            <person name="Visel A."/>
            <person name="Grigoriev I.V."/>
        </authorList>
    </citation>
    <scope>NUCLEOTIDE SEQUENCE [LARGE SCALE GENOMIC DNA]</scope>
    <source>
        <strain evidence="4 5">62-1032</strain>
    </source>
</reference>
<evidence type="ECO:0000259" key="3">
    <source>
        <dbReference type="SMART" id="SM00672"/>
    </source>
</evidence>
<keyword evidence="5" id="KW-1185">Reference proteome</keyword>
<sequence>PDLQDLHAAYIHPLSFTYTTQPFPVFGNSKIGGFDDILIPSWWYWFQVSQYQAGADVDWEEKSNKLFWRGSNTGGYSIALNFKGWLRSRAVSQSNVPSSWSHTSSLLLASASGRSLSTTIPSHALNEAISDIAFAAPDQGDADSLEAQRSEPTFRFTDRTPFEENYKSKAVLDLDGTAYSGRFLALMQSKGAVFKAHSFKEAVEHSLIPWYHYIPVSVRLTELPSLLGFFFGAVDHLEELRAVAEQGQEWARKCARKEDHMLYAYLLVLEWGRILQEDR</sequence>
<gene>
    <name evidence="4" type="ORF">BCR35DRAFT_269931</name>
</gene>
<dbReference type="Pfam" id="PF05686">
    <property type="entry name" value="Glyco_transf_90"/>
    <property type="match status" value="1"/>
</dbReference>
<dbReference type="InterPro" id="IPR006598">
    <property type="entry name" value="CAP10"/>
</dbReference>
<dbReference type="Proteomes" id="UP000193467">
    <property type="component" value="Unassembled WGS sequence"/>
</dbReference>
<evidence type="ECO:0000256" key="1">
    <source>
        <dbReference type="ARBA" id="ARBA00010118"/>
    </source>
</evidence>
<name>A0A1Y2E930_9BASI</name>
<feature type="domain" description="Glycosyl transferase CAP10" evidence="3">
    <location>
        <begin position="1"/>
        <end position="270"/>
    </location>
</feature>
<evidence type="ECO:0000313" key="4">
    <source>
        <dbReference type="EMBL" id="ORY68078.1"/>
    </source>
</evidence>
<evidence type="ECO:0000256" key="2">
    <source>
        <dbReference type="ARBA" id="ARBA00022679"/>
    </source>
</evidence>